<accession>A0A6A6ZQH2</accession>
<protein>
    <submittedName>
        <fullName evidence="2">Uncharacterized protein</fullName>
    </submittedName>
</protein>
<feature type="compositionally biased region" description="Low complexity" evidence="1">
    <location>
        <begin position="232"/>
        <end position="254"/>
    </location>
</feature>
<reference evidence="2" key="1">
    <citation type="journal article" date="2020" name="Stud. Mycol.">
        <title>101 Dothideomycetes genomes: a test case for predicting lifestyles and emergence of pathogens.</title>
        <authorList>
            <person name="Haridas S."/>
            <person name="Albert R."/>
            <person name="Binder M."/>
            <person name="Bloem J."/>
            <person name="Labutti K."/>
            <person name="Salamov A."/>
            <person name="Andreopoulos B."/>
            <person name="Baker S."/>
            <person name="Barry K."/>
            <person name="Bills G."/>
            <person name="Bluhm B."/>
            <person name="Cannon C."/>
            <person name="Castanera R."/>
            <person name="Culley D."/>
            <person name="Daum C."/>
            <person name="Ezra D."/>
            <person name="Gonzalez J."/>
            <person name="Henrissat B."/>
            <person name="Kuo A."/>
            <person name="Liang C."/>
            <person name="Lipzen A."/>
            <person name="Lutzoni F."/>
            <person name="Magnuson J."/>
            <person name="Mondo S."/>
            <person name="Nolan M."/>
            <person name="Ohm R."/>
            <person name="Pangilinan J."/>
            <person name="Park H.-J."/>
            <person name="Ramirez L."/>
            <person name="Alfaro M."/>
            <person name="Sun H."/>
            <person name="Tritt A."/>
            <person name="Yoshinaga Y."/>
            <person name="Zwiers L.-H."/>
            <person name="Turgeon B."/>
            <person name="Goodwin S."/>
            <person name="Spatafora J."/>
            <person name="Crous P."/>
            <person name="Grigoriev I."/>
        </authorList>
    </citation>
    <scope>NUCLEOTIDE SEQUENCE</scope>
    <source>
        <strain evidence="2">CBS 113818</strain>
    </source>
</reference>
<proteinExistence type="predicted"/>
<feature type="region of interest" description="Disordered" evidence="1">
    <location>
        <begin position="230"/>
        <end position="269"/>
    </location>
</feature>
<keyword evidence="3" id="KW-1185">Reference proteome</keyword>
<feature type="compositionally biased region" description="Basic and acidic residues" evidence="1">
    <location>
        <begin position="136"/>
        <end position="149"/>
    </location>
</feature>
<feature type="region of interest" description="Disordered" evidence="1">
    <location>
        <begin position="121"/>
        <end position="152"/>
    </location>
</feature>
<dbReference type="EMBL" id="MU006234">
    <property type="protein sequence ID" value="KAF2822557.1"/>
    <property type="molecule type" value="Genomic_DNA"/>
</dbReference>
<evidence type="ECO:0000313" key="3">
    <source>
        <dbReference type="Proteomes" id="UP000799424"/>
    </source>
</evidence>
<evidence type="ECO:0000313" key="2">
    <source>
        <dbReference type="EMBL" id="KAF2822557.1"/>
    </source>
</evidence>
<dbReference type="AlphaFoldDB" id="A0A6A6ZQH2"/>
<gene>
    <name evidence="2" type="ORF">CC86DRAFT_80179</name>
</gene>
<organism evidence="2 3">
    <name type="scientific">Ophiobolus disseminans</name>
    <dbReference type="NCBI Taxonomy" id="1469910"/>
    <lineage>
        <taxon>Eukaryota</taxon>
        <taxon>Fungi</taxon>
        <taxon>Dikarya</taxon>
        <taxon>Ascomycota</taxon>
        <taxon>Pezizomycotina</taxon>
        <taxon>Dothideomycetes</taxon>
        <taxon>Pleosporomycetidae</taxon>
        <taxon>Pleosporales</taxon>
        <taxon>Pleosporineae</taxon>
        <taxon>Phaeosphaeriaceae</taxon>
        <taxon>Ophiobolus</taxon>
    </lineage>
</organism>
<name>A0A6A6ZQH2_9PLEO</name>
<dbReference type="OrthoDB" id="3778454at2759"/>
<sequence length="302" mass="33892">MLSSMTLETLQDIQIELSIHQAMMLNIQSRISQLEQRLAVNAARATHPGTPGPQGSEQHSSKYPAYQTRTWQATRENSMHTRSDTLVDANFFLQKPERVPDFSIDFNNIVERLKAPHVAPDIDDIPELTPTSGRAAHSDAEDFGSREARPSYSIFPPSTKHDLMTEIQRTWANLVIQPQGYCAKSEASVLLEAVHKDGALAHTQNIILNRRAGREDDIIERVVEVESKSHLKPPLLLSPPRSRRLPSSTGSLGSEITALPPMPPRTASPRINEIHSRRFKKRVGVWLSSKVFLKRSARVQHN</sequence>
<dbReference type="Proteomes" id="UP000799424">
    <property type="component" value="Unassembled WGS sequence"/>
</dbReference>
<evidence type="ECO:0000256" key="1">
    <source>
        <dbReference type="SAM" id="MobiDB-lite"/>
    </source>
</evidence>